<reference evidence="2 3" key="1">
    <citation type="submission" date="2012-11" db="EMBL/GenBank/DDBJ databases">
        <authorList>
            <person name="Huguet-Tapia J.C."/>
            <person name="Durkin A.S."/>
            <person name="Pettis G.S."/>
            <person name="Badger J.H."/>
        </authorList>
    </citation>
    <scope>NUCLEOTIDE SEQUENCE [LARGE SCALE GENOMIC DNA]</scope>
    <source>
        <strain evidence="2 3">91-03</strain>
    </source>
</reference>
<name>L1KWY6_9ACTN</name>
<evidence type="ECO:0000313" key="2">
    <source>
        <dbReference type="EMBL" id="EKX64995.1"/>
    </source>
</evidence>
<dbReference type="Proteomes" id="UP000010411">
    <property type="component" value="Unassembled WGS sequence"/>
</dbReference>
<comment type="caution">
    <text evidence="2">The sequence shown here is derived from an EMBL/GenBank/DDBJ whole genome shotgun (WGS) entry which is preliminary data.</text>
</comment>
<evidence type="ECO:0000313" key="3">
    <source>
        <dbReference type="Proteomes" id="UP000010411"/>
    </source>
</evidence>
<dbReference type="EMBL" id="AEJC01000326">
    <property type="protein sequence ID" value="EKX64995.1"/>
    <property type="molecule type" value="Genomic_DNA"/>
</dbReference>
<feature type="compositionally biased region" description="Basic and acidic residues" evidence="1">
    <location>
        <begin position="1"/>
        <end position="23"/>
    </location>
</feature>
<accession>L1KWY6</accession>
<keyword evidence="3" id="KW-1185">Reference proteome</keyword>
<proteinExistence type="predicted"/>
<feature type="non-terminal residue" evidence="2">
    <location>
        <position position="1"/>
    </location>
</feature>
<feature type="region of interest" description="Disordered" evidence="1">
    <location>
        <begin position="1"/>
        <end position="57"/>
    </location>
</feature>
<dbReference type="AlphaFoldDB" id="L1KWY6"/>
<feature type="region of interest" description="Disordered" evidence="1">
    <location>
        <begin position="87"/>
        <end position="147"/>
    </location>
</feature>
<sequence length="213" mass="22703">WPPVESGDRRRTSPDGRVPDGPHRAPHHHMRPQQQMLVGRRVTSPPQRGPYREAPQFLVRDVHGGERRVQIAGEGDVVVPDQGHIAGHREPRLVQGGQGAGRDHVGGRHHRRELQPGVQRPPHQPVAGVPGEVAGQPQRGVGLHAPGAVGGEVPPLAALGGGVVGLAAEEQDPPVAMGQDVRAQGVRAALVVVLDDRDRCAGIQRRPSAQHEP</sequence>
<organism evidence="2 3">
    <name type="scientific">Streptomyces ipomoeae 91-03</name>
    <dbReference type="NCBI Taxonomy" id="698759"/>
    <lineage>
        <taxon>Bacteria</taxon>
        <taxon>Bacillati</taxon>
        <taxon>Actinomycetota</taxon>
        <taxon>Actinomycetes</taxon>
        <taxon>Kitasatosporales</taxon>
        <taxon>Streptomycetaceae</taxon>
        <taxon>Streptomyces</taxon>
    </lineage>
</organism>
<evidence type="ECO:0000256" key="1">
    <source>
        <dbReference type="SAM" id="MobiDB-lite"/>
    </source>
</evidence>
<protein>
    <submittedName>
        <fullName evidence="2">Uncharacterized protein</fullName>
    </submittedName>
</protein>
<gene>
    <name evidence="2" type="ORF">STRIP9103_07913</name>
</gene>